<accession>A0A382AT41</accession>
<dbReference type="Gene3D" id="3.40.50.280">
    <property type="entry name" value="Cobalamin-binding domain"/>
    <property type="match status" value="1"/>
</dbReference>
<evidence type="ECO:0000256" key="6">
    <source>
        <dbReference type="SAM" id="MobiDB-lite"/>
    </source>
</evidence>
<evidence type="ECO:0000259" key="8">
    <source>
        <dbReference type="PROSITE" id="PS51918"/>
    </source>
</evidence>
<dbReference type="InterPro" id="IPR006158">
    <property type="entry name" value="Cobalamin-bd"/>
</dbReference>
<name>A0A382AT41_9ZZZZ</name>
<dbReference type="SFLD" id="SFLDG01123">
    <property type="entry name" value="methyltransferase_(Class_B)"/>
    <property type="match status" value="1"/>
</dbReference>
<sequence length="551" mass="63645">MEAEAFSTPVELTGSDRNGGVSSSIEPEWPVAGPDERIKVLLIYPNYRGMNMLPPAIGLLSACLLQSGHEVELFDTTYYASVDEDDGELKDSDGKKSDQLMARPFEMPVELTLKTTNVLDDFAELVDDFEPDILALSCTEDMWHLGLRLLRHQRPRKRILTIAGGVFPTFAPELVLGYDEIDIVCKGEGEDALRLLADRVGRRQDFTDIPNLWTRDVEGSIRENPIEMVDMNANPLIDLGHFEEARFYRPMGGRVWRMFPVETHRGCPYKCAFCNSPSQMAMYRNEIGENYLRRKTFENMFRELTFYKEEMGAEYLYFWADTFFSWKPGEFETFAEMYEDIGLPFWCQTRVETVEYERLTQLKEIGCARISFGLEHGNEEFRATWLKRRMTNELIVDNFAIVNEVGIPFSVNNIMGFPHETRELAFDTVRLNRKFECNDRNAYAFTPFHGTPLRDECERLGFLADGDIVRSMVTDGTPLDMPQFPRTQVLSLVKTFNMYVRFEEERWPEIELAEQDTPDGREKYEELSEEFVSRFWTTGPSSSFEEASAAI</sequence>
<evidence type="ECO:0000313" key="9">
    <source>
        <dbReference type="EMBL" id="SVB04609.1"/>
    </source>
</evidence>
<feature type="domain" description="B12-binding" evidence="7">
    <location>
        <begin position="37"/>
        <end position="207"/>
    </location>
</feature>
<dbReference type="EMBL" id="UINC01026698">
    <property type="protein sequence ID" value="SVB04609.1"/>
    <property type="molecule type" value="Genomic_DNA"/>
</dbReference>
<evidence type="ECO:0000256" key="5">
    <source>
        <dbReference type="ARBA" id="ARBA00023014"/>
    </source>
</evidence>
<organism evidence="9">
    <name type="scientific">marine metagenome</name>
    <dbReference type="NCBI Taxonomy" id="408172"/>
    <lineage>
        <taxon>unclassified sequences</taxon>
        <taxon>metagenomes</taxon>
        <taxon>ecological metagenomes</taxon>
    </lineage>
</organism>
<dbReference type="AlphaFoldDB" id="A0A382AT41"/>
<dbReference type="SMART" id="SM00729">
    <property type="entry name" value="Elp3"/>
    <property type="match status" value="1"/>
</dbReference>
<keyword evidence="4" id="KW-0408">Iron</keyword>
<evidence type="ECO:0000256" key="4">
    <source>
        <dbReference type="ARBA" id="ARBA00023004"/>
    </source>
</evidence>
<protein>
    <submittedName>
        <fullName evidence="9">Uncharacterized protein</fullName>
    </submittedName>
</protein>
<dbReference type="PROSITE" id="PS51332">
    <property type="entry name" value="B12_BINDING"/>
    <property type="match status" value="1"/>
</dbReference>
<dbReference type="GO" id="GO:0003824">
    <property type="term" value="F:catalytic activity"/>
    <property type="evidence" value="ECO:0007669"/>
    <property type="project" value="InterPro"/>
</dbReference>
<evidence type="ECO:0000256" key="3">
    <source>
        <dbReference type="ARBA" id="ARBA00022723"/>
    </source>
</evidence>
<dbReference type="GO" id="GO:0051539">
    <property type="term" value="F:4 iron, 4 sulfur cluster binding"/>
    <property type="evidence" value="ECO:0007669"/>
    <property type="project" value="UniProtKB-KW"/>
</dbReference>
<dbReference type="GO" id="GO:0031419">
    <property type="term" value="F:cobalamin binding"/>
    <property type="evidence" value="ECO:0007669"/>
    <property type="project" value="InterPro"/>
</dbReference>
<dbReference type="PANTHER" id="PTHR43409">
    <property type="entry name" value="ANAEROBIC MAGNESIUM-PROTOPORPHYRIN IX MONOMETHYL ESTER CYCLASE-RELATED"/>
    <property type="match status" value="1"/>
</dbReference>
<keyword evidence="3" id="KW-0479">Metal-binding</keyword>
<dbReference type="Pfam" id="PF04055">
    <property type="entry name" value="Radical_SAM"/>
    <property type="match status" value="1"/>
</dbReference>
<keyword evidence="5" id="KW-0411">Iron-sulfur</keyword>
<proteinExistence type="predicted"/>
<feature type="region of interest" description="Disordered" evidence="6">
    <location>
        <begin position="1"/>
        <end position="28"/>
    </location>
</feature>
<dbReference type="Pfam" id="PF02310">
    <property type="entry name" value="B12-binding"/>
    <property type="match status" value="1"/>
</dbReference>
<evidence type="ECO:0000256" key="2">
    <source>
        <dbReference type="ARBA" id="ARBA00022691"/>
    </source>
</evidence>
<dbReference type="InterPro" id="IPR023404">
    <property type="entry name" value="rSAM_horseshoe"/>
</dbReference>
<comment type="cofactor">
    <cofactor evidence="1">
        <name>[4Fe-4S] cluster</name>
        <dbReference type="ChEBI" id="CHEBI:49883"/>
    </cofactor>
</comment>
<evidence type="ECO:0000259" key="7">
    <source>
        <dbReference type="PROSITE" id="PS51332"/>
    </source>
</evidence>
<dbReference type="InterPro" id="IPR034466">
    <property type="entry name" value="Methyltransferase_Class_B"/>
</dbReference>
<dbReference type="InterPro" id="IPR007197">
    <property type="entry name" value="rSAM"/>
</dbReference>
<reference evidence="9" key="1">
    <citation type="submission" date="2018-05" db="EMBL/GenBank/DDBJ databases">
        <authorList>
            <person name="Lanie J.A."/>
            <person name="Ng W.-L."/>
            <person name="Kazmierczak K.M."/>
            <person name="Andrzejewski T.M."/>
            <person name="Davidsen T.M."/>
            <person name="Wayne K.J."/>
            <person name="Tettelin H."/>
            <person name="Glass J.I."/>
            <person name="Rusch D."/>
            <person name="Podicherti R."/>
            <person name="Tsui H.-C.T."/>
            <person name="Winkler M.E."/>
        </authorList>
    </citation>
    <scope>NUCLEOTIDE SEQUENCE</scope>
</reference>
<dbReference type="Gene3D" id="3.80.30.20">
    <property type="entry name" value="tm_1862 like domain"/>
    <property type="match status" value="1"/>
</dbReference>
<dbReference type="SFLD" id="SFLDS00029">
    <property type="entry name" value="Radical_SAM"/>
    <property type="match status" value="1"/>
</dbReference>
<evidence type="ECO:0000256" key="1">
    <source>
        <dbReference type="ARBA" id="ARBA00001966"/>
    </source>
</evidence>
<dbReference type="InterPro" id="IPR006638">
    <property type="entry name" value="Elp3/MiaA/NifB-like_rSAM"/>
</dbReference>
<dbReference type="InterPro" id="IPR058240">
    <property type="entry name" value="rSAM_sf"/>
</dbReference>
<gene>
    <name evidence="9" type="ORF">METZ01_LOCUS157463</name>
</gene>
<keyword evidence="2" id="KW-0949">S-adenosyl-L-methionine</keyword>
<dbReference type="InterPro" id="IPR051198">
    <property type="entry name" value="BchE-like"/>
</dbReference>
<dbReference type="CDD" id="cd01335">
    <property type="entry name" value="Radical_SAM"/>
    <property type="match status" value="1"/>
</dbReference>
<feature type="domain" description="Radical SAM core" evidence="8">
    <location>
        <begin position="253"/>
        <end position="509"/>
    </location>
</feature>
<dbReference type="SUPFAM" id="SSF102114">
    <property type="entry name" value="Radical SAM enzymes"/>
    <property type="match status" value="1"/>
</dbReference>
<dbReference type="PROSITE" id="PS51918">
    <property type="entry name" value="RADICAL_SAM"/>
    <property type="match status" value="1"/>
</dbReference>
<dbReference type="GO" id="GO:0046872">
    <property type="term" value="F:metal ion binding"/>
    <property type="evidence" value="ECO:0007669"/>
    <property type="project" value="UniProtKB-KW"/>
</dbReference>
<dbReference type="SFLD" id="SFLDG01082">
    <property type="entry name" value="B12-binding_domain_containing"/>
    <property type="match status" value="1"/>
</dbReference>